<dbReference type="STRING" id="3218.A0A2K1IJG2"/>
<reference evidence="3" key="3">
    <citation type="submission" date="2020-12" db="UniProtKB">
        <authorList>
            <consortium name="EnsemblPlants"/>
        </authorList>
    </citation>
    <scope>IDENTIFICATION</scope>
</reference>
<dbReference type="EMBL" id="ABEU02000023">
    <property type="protein sequence ID" value="PNR29421.1"/>
    <property type="molecule type" value="Genomic_DNA"/>
</dbReference>
<reference evidence="2 4" key="2">
    <citation type="journal article" date="2018" name="Plant J.">
        <title>The Physcomitrella patens chromosome-scale assembly reveals moss genome structure and evolution.</title>
        <authorList>
            <person name="Lang D."/>
            <person name="Ullrich K.K."/>
            <person name="Murat F."/>
            <person name="Fuchs J."/>
            <person name="Jenkins J."/>
            <person name="Haas F.B."/>
            <person name="Piednoel M."/>
            <person name="Gundlach H."/>
            <person name="Van Bel M."/>
            <person name="Meyberg R."/>
            <person name="Vives C."/>
            <person name="Morata J."/>
            <person name="Symeonidi A."/>
            <person name="Hiss M."/>
            <person name="Muchero W."/>
            <person name="Kamisugi Y."/>
            <person name="Saleh O."/>
            <person name="Blanc G."/>
            <person name="Decker E.L."/>
            <person name="van Gessel N."/>
            <person name="Grimwood J."/>
            <person name="Hayes R.D."/>
            <person name="Graham S.W."/>
            <person name="Gunter L.E."/>
            <person name="McDaniel S.F."/>
            <person name="Hoernstein S.N.W."/>
            <person name="Larsson A."/>
            <person name="Li F.W."/>
            <person name="Perroud P.F."/>
            <person name="Phillips J."/>
            <person name="Ranjan P."/>
            <person name="Rokshar D.S."/>
            <person name="Rothfels C.J."/>
            <person name="Schneider L."/>
            <person name="Shu S."/>
            <person name="Stevenson D.W."/>
            <person name="Thummler F."/>
            <person name="Tillich M."/>
            <person name="Villarreal Aguilar J.C."/>
            <person name="Widiez T."/>
            <person name="Wong G.K."/>
            <person name="Wymore A."/>
            <person name="Zhang Y."/>
            <person name="Zimmer A.D."/>
            <person name="Quatrano R.S."/>
            <person name="Mayer K.F.X."/>
            <person name="Goodstein D."/>
            <person name="Casacuberta J.M."/>
            <person name="Vandepoele K."/>
            <person name="Reski R."/>
            <person name="Cuming A.C."/>
            <person name="Tuskan G.A."/>
            <person name="Maumus F."/>
            <person name="Salse J."/>
            <person name="Schmutz J."/>
            <person name="Rensing S.A."/>
        </authorList>
    </citation>
    <scope>NUCLEOTIDE SEQUENCE [LARGE SCALE GENOMIC DNA]</scope>
    <source>
        <strain evidence="3 4">cv. Gransden 2004</strain>
    </source>
</reference>
<dbReference type="Pfam" id="PF14308">
    <property type="entry name" value="DnaJ-X"/>
    <property type="match status" value="1"/>
</dbReference>
<feature type="domain" description="DNAJ-containing protein X-domain" evidence="1">
    <location>
        <begin position="67"/>
        <end position="130"/>
    </location>
</feature>
<dbReference type="PANTHER" id="PTHR44094">
    <property type="entry name" value="DNAJ HEAT SHOCK N-TERMINAL DOMAIN-CONTAINING PROTEIN"/>
    <property type="match status" value="1"/>
</dbReference>
<reference evidence="2 4" key="1">
    <citation type="journal article" date="2008" name="Science">
        <title>The Physcomitrella genome reveals evolutionary insights into the conquest of land by plants.</title>
        <authorList>
            <person name="Rensing S."/>
            <person name="Lang D."/>
            <person name="Zimmer A."/>
            <person name="Terry A."/>
            <person name="Salamov A."/>
            <person name="Shapiro H."/>
            <person name="Nishiyama T."/>
            <person name="Perroud P.-F."/>
            <person name="Lindquist E."/>
            <person name="Kamisugi Y."/>
            <person name="Tanahashi T."/>
            <person name="Sakakibara K."/>
            <person name="Fujita T."/>
            <person name="Oishi K."/>
            <person name="Shin-I T."/>
            <person name="Kuroki Y."/>
            <person name="Toyoda A."/>
            <person name="Suzuki Y."/>
            <person name="Hashimoto A."/>
            <person name="Yamaguchi K."/>
            <person name="Sugano A."/>
            <person name="Kohara Y."/>
            <person name="Fujiyama A."/>
            <person name="Anterola A."/>
            <person name="Aoki S."/>
            <person name="Ashton N."/>
            <person name="Barbazuk W.B."/>
            <person name="Barker E."/>
            <person name="Bennetzen J."/>
            <person name="Bezanilla M."/>
            <person name="Blankenship R."/>
            <person name="Cho S.H."/>
            <person name="Dutcher S."/>
            <person name="Estelle M."/>
            <person name="Fawcett J.A."/>
            <person name="Gundlach H."/>
            <person name="Hanada K."/>
            <person name="Heyl A."/>
            <person name="Hicks K.A."/>
            <person name="Hugh J."/>
            <person name="Lohr M."/>
            <person name="Mayer K."/>
            <person name="Melkozernov A."/>
            <person name="Murata T."/>
            <person name="Nelson D."/>
            <person name="Pils B."/>
            <person name="Prigge M."/>
            <person name="Reiss B."/>
            <person name="Renner T."/>
            <person name="Rombauts S."/>
            <person name="Rushton P."/>
            <person name="Sanderfoot A."/>
            <person name="Schween G."/>
            <person name="Shiu S.-H."/>
            <person name="Stueber K."/>
            <person name="Theodoulou F.L."/>
            <person name="Tu H."/>
            <person name="Van de Peer Y."/>
            <person name="Verrier P.J."/>
            <person name="Waters E."/>
            <person name="Wood A."/>
            <person name="Yang L."/>
            <person name="Cove D."/>
            <person name="Cuming A."/>
            <person name="Hasebe M."/>
            <person name="Lucas S."/>
            <person name="Mishler D.B."/>
            <person name="Reski R."/>
            <person name="Grigoriev I."/>
            <person name="Quatrano R.S."/>
            <person name="Boore J.L."/>
        </authorList>
    </citation>
    <scope>NUCLEOTIDE SEQUENCE [LARGE SCALE GENOMIC DNA]</scope>
    <source>
        <strain evidence="3 4">cv. Gransden 2004</strain>
    </source>
</reference>
<dbReference type="Proteomes" id="UP000006727">
    <property type="component" value="Chromosome 23"/>
</dbReference>
<evidence type="ECO:0000313" key="2">
    <source>
        <dbReference type="EMBL" id="PNR29421.1"/>
    </source>
</evidence>
<protein>
    <recommendedName>
        <fullName evidence="1">DNAJ-containing protein X-domain domain-containing protein</fullName>
    </recommendedName>
</protein>
<dbReference type="InterPro" id="IPR052423">
    <property type="entry name" value="EMIR"/>
</dbReference>
<evidence type="ECO:0000313" key="4">
    <source>
        <dbReference type="Proteomes" id="UP000006727"/>
    </source>
</evidence>
<keyword evidence="4" id="KW-1185">Reference proteome</keyword>
<evidence type="ECO:0000259" key="1">
    <source>
        <dbReference type="Pfam" id="PF14308"/>
    </source>
</evidence>
<dbReference type="PANTHER" id="PTHR44094:SF8">
    <property type="entry name" value="DNAJ HEAT SHOCK N-TERMINAL DOMAIN-CONTAINING PROTEIN-RELATED"/>
    <property type="match status" value="1"/>
</dbReference>
<dbReference type="EnsemblPlants" id="Pp3c23_15320V3.1">
    <property type="protein sequence ID" value="Pp3c23_15320V3.1"/>
    <property type="gene ID" value="Pp3c23_15320"/>
</dbReference>
<dbReference type="Gramene" id="Pp3c23_15320V3.1">
    <property type="protein sequence ID" value="Pp3c23_15320V3.1"/>
    <property type="gene ID" value="Pp3c23_15320"/>
</dbReference>
<dbReference type="InterPro" id="IPR026894">
    <property type="entry name" value="DnaJ_X"/>
</dbReference>
<dbReference type="AlphaFoldDB" id="A0A2K1IJG2"/>
<name>A0A2K1IJG2_PHYPA</name>
<sequence length="143" mass="15839">MVRDKKHHVVVEVTVEATRTEMENACCDEAVIQMLFSSNAFVEYIGELSMPGMDISGGNLPIYVGQFQAKLKSATGERERLKDSGFGVPMLQTIGYVYGRQDAKELGKSVYSLGVPFAAEWFRSKAHSIEIHVTDDSGFTLQI</sequence>
<dbReference type="InParanoid" id="A0A2K1IJG2"/>
<proteinExistence type="predicted"/>
<gene>
    <name evidence="2" type="ORF">PHYPA_028114</name>
</gene>
<evidence type="ECO:0000313" key="3">
    <source>
        <dbReference type="EnsemblPlants" id="Pp3c23_15320V3.1"/>
    </source>
</evidence>
<organism evidence="2">
    <name type="scientific">Physcomitrium patens</name>
    <name type="common">Spreading-leaved earth moss</name>
    <name type="synonym">Physcomitrella patens</name>
    <dbReference type="NCBI Taxonomy" id="3218"/>
    <lineage>
        <taxon>Eukaryota</taxon>
        <taxon>Viridiplantae</taxon>
        <taxon>Streptophyta</taxon>
        <taxon>Embryophyta</taxon>
        <taxon>Bryophyta</taxon>
        <taxon>Bryophytina</taxon>
        <taxon>Bryopsida</taxon>
        <taxon>Funariidae</taxon>
        <taxon>Funariales</taxon>
        <taxon>Funariaceae</taxon>
        <taxon>Physcomitrium</taxon>
    </lineage>
</organism>
<dbReference type="PaxDb" id="3218-PP1S156_95V6.1"/>
<accession>A0A2K1IJG2</accession>